<evidence type="ECO:0000313" key="2">
    <source>
        <dbReference type="EMBL" id="KAF6094693.1"/>
    </source>
</evidence>
<protein>
    <submittedName>
        <fullName evidence="2">Uncharacterized protein</fullName>
    </submittedName>
</protein>
<evidence type="ECO:0000313" key="3">
    <source>
        <dbReference type="Proteomes" id="UP000664940"/>
    </source>
</evidence>
<dbReference type="EMBL" id="JABVXQ010000008">
    <property type="protein sequence ID" value="KAF6094693.1"/>
    <property type="molecule type" value="Genomic_DNA"/>
</dbReference>
<feature type="region of interest" description="Disordered" evidence="1">
    <location>
        <begin position="208"/>
        <end position="235"/>
    </location>
</feature>
<dbReference type="Proteomes" id="UP000664940">
    <property type="component" value="Unassembled WGS sequence"/>
</dbReference>
<evidence type="ECO:0000256" key="1">
    <source>
        <dbReference type="SAM" id="MobiDB-lite"/>
    </source>
</evidence>
<name>A0A833ZL56_9CHIR</name>
<organism evidence="2 3">
    <name type="scientific">Phyllostomus discolor</name>
    <name type="common">pale spear-nosed bat</name>
    <dbReference type="NCBI Taxonomy" id="89673"/>
    <lineage>
        <taxon>Eukaryota</taxon>
        <taxon>Metazoa</taxon>
        <taxon>Chordata</taxon>
        <taxon>Craniata</taxon>
        <taxon>Vertebrata</taxon>
        <taxon>Euteleostomi</taxon>
        <taxon>Mammalia</taxon>
        <taxon>Eutheria</taxon>
        <taxon>Laurasiatheria</taxon>
        <taxon>Chiroptera</taxon>
        <taxon>Yangochiroptera</taxon>
        <taxon>Phyllostomidae</taxon>
        <taxon>Phyllostominae</taxon>
        <taxon>Phyllostomus</taxon>
    </lineage>
</organism>
<accession>A0A833ZL56</accession>
<gene>
    <name evidence="2" type="ORF">HJG60_011803</name>
</gene>
<proteinExistence type="predicted"/>
<dbReference type="AlphaFoldDB" id="A0A833ZL56"/>
<sequence>MMSAAPAAWWPPAKLCRGVTVRGQKPHAPLPGPAGPREGERTTGCLTPAPPLLPRNWPEILWDCSVTPQAPSPSFLGGGGGGGQESGPRFQRDVSKAPLLRVSSGQVRPRVWGAAPERRPPRSGPHCPRAELDPAPPSICPRVSGAFCGRPRCLGFLFVLKFLKLVPQFRDQSSVTTMNLKPPPLQEGWACLSPSPLNTWRLTALQAGPTRENRSCRPTGRGGERSGCRARAHSPGSCSLLRSQLERLHKGSDFHNQTLLVMMTPGWRDPEVRFDSSKKAGCVWLTLCHVQGSLWLWDLGTPVTSDRYTLQPGTFSQHKKPQSIDFGDTGQFLSNIH</sequence>
<feature type="region of interest" description="Disordered" evidence="1">
    <location>
        <begin position="72"/>
        <end position="91"/>
    </location>
</feature>
<reference evidence="2 3" key="1">
    <citation type="journal article" date="2020" name="Nature">
        <title>Six reference-quality genomes reveal evolution of bat adaptations.</title>
        <authorList>
            <person name="Jebb D."/>
            <person name="Huang Z."/>
            <person name="Pippel M."/>
            <person name="Hughes G.M."/>
            <person name="Lavrichenko K."/>
            <person name="Devanna P."/>
            <person name="Winkler S."/>
            <person name="Jermiin L.S."/>
            <person name="Skirmuntt E.C."/>
            <person name="Katzourakis A."/>
            <person name="Burkitt-Gray L."/>
            <person name="Ray D.A."/>
            <person name="Sullivan K.A.M."/>
            <person name="Roscito J.G."/>
            <person name="Kirilenko B.M."/>
            <person name="Davalos L.M."/>
            <person name="Corthals A.P."/>
            <person name="Power M.L."/>
            <person name="Jones G."/>
            <person name="Ransome R.D."/>
            <person name="Dechmann D.K.N."/>
            <person name="Locatelli A.G."/>
            <person name="Puechmaille S.J."/>
            <person name="Fedrigo O."/>
            <person name="Jarvis E.D."/>
            <person name="Hiller M."/>
            <person name="Vernes S.C."/>
            <person name="Myers E.W."/>
            <person name="Teeling E.C."/>
        </authorList>
    </citation>
    <scope>NUCLEOTIDE SEQUENCE [LARGE SCALE GENOMIC DNA]</scope>
    <source>
        <strain evidence="2">Bat1K_MPI-CBG_1</strain>
    </source>
</reference>
<comment type="caution">
    <text evidence="2">The sequence shown here is derived from an EMBL/GenBank/DDBJ whole genome shotgun (WGS) entry which is preliminary data.</text>
</comment>
<feature type="region of interest" description="Disordered" evidence="1">
    <location>
        <begin position="112"/>
        <end position="134"/>
    </location>
</feature>
<feature type="compositionally biased region" description="Gly residues" evidence="1">
    <location>
        <begin position="76"/>
        <end position="85"/>
    </location>
</feature>